<keyword evidence="1" id="KW-0479">Metal-binding</keyword>
<dbReference type="InterPro" id="IPR003649">
    <property type="entry name" value="Bbox_C"/>
</dbReference>
<name>A0A7R9C0R7_9CRUS</name>
<dbReference type="SUPFAM" id="SSF57845">
    <property type="entry name" value="B-box zinc-binding domain"/>
    <property type="match status" value="1"/>
</dbReference>
<organism evidence="4">
    <name type="scientific">Notodromas monacha</name>
    <dbReference type="NCBI Taxonomy" id="399045"/>
    <lineage>
        <taxon>Eukaryota</taxon>
        <taxon>Metazoa</taxon>
        <taxon>Ecdysozoa</taxon>
        <taxon>Arthropoda</taxon>
        <taxon>Crustacea</taxon>
        <taxon>Oligostraca</taxon>
        <taxon>Ostracoda</taxon>
        <taxon>Podocopa</taxon>
        <taxon>Podocopida</taxon>
        <taxon>Cypridocopina</taxon>
        <taxon>Cypridoidea</taxon>
        <taxon>Cyprididae</taxon>
        <taxon>Notodromas</taxon>
    </lineage>
</organism>
<reference evidence="4" key="1">
    <citation type="submission" date="2020-11" db="EMBL/GenBank/DDBJ databases">
        <authorList>
            <person name="Tran Van P."/>
        </authorList>
    </citation>
    <scope>NUCLEOTIDE SEQUENCE</scope>
</reference>
<dbReference type="PANTHER" id="PTHR25462">
    <property type="entry name" value="BONUS, ISOFORM C-RELATED"/>
    <property type="match status" value="1"/>
</dbReference>
<dbReference type="InterPro" id="IPR013783">
    <property type="entry name" value="Ig-like_fold"/>
</dbReference>
<dbReference type="CDD" id="cd19757">
    <property type="entry name" value="Bbox1"/>
    <property type="match status" value="1"/>
</dbReference>
<keyword evidence="1" id="KW-0863">Zinc-finger</keyword>
<feature type="non-terminal residue" evidence="4">
    <location>
        <position position="1"/>
    </location>
</feature>
<dbReference type="PROSITE" id="PS50119">
    <property type="entry name" value="ZF_BBOX"/>
    <property type="match status" value="1"/>
</dbReference>
<sequence>NSEESEESSESDSGTPSTFKCLDCLRYLCDDCAELHSQNEIRASGDPHRVAPLSEVHACEDSTEPYLYCPSHAGQRLRFYCRDCESAICISCTDIEHRHHNTARLHHAVMEHRVALRQLLDRVLCKVPLLESAFEGVSETLSQLHLSRDEAEHSITMSFAGLQAALETRQNQLLDALDSACKTKSESLRDQSEELSEYLSEIRSSCEFVSRALSVGSDTEVLMVRKQLGDRLEALSTSAMTNSAATSSVSLPASVGLSLSVSPSPSPSPSPAGSLDVKGRPASVVDLFPRGNSHIAFHPSEVESVRTRILNIGAISECSAVPWRSSCHPYGKNRRSDPEWRCLAGRPCRVLVKLSDFRGEPATSGGALDVLKADLQPAHPMVGRPPTQIDPVRPGELEVSFSLPTEGDYFLGLTLFDHHINGSPIK</sequence>
<keyword evidence="5" id="KW-1185">Reference proteome</keyword>
<evidence type="ECO:0000313" key="4">
    <source>
        <dbReference type="EMBL" id="CAD7283871.1"/>
    </source>
</evidence>
<dbReference type="PANTHER" id="PTHR25462:SF296">
    <property type="entry name" value="MEIOTIC P26, ISOFORM F"/>
    <property type="match status" value="1"/>
</dbReference>
<dbReference type="InterPro" id="IPR021978">
    <property type="entry name" value="PML-like_CC"/>
</dbReference>
<evidence type="ECO:0000259" key="3">
    <source>
        <dbReference type="PROSITE" id="PS50119"/>
    </source>
</evidence>
<dbReference type="InterPro" id="IPR014756">
    <property type="entry name" value="Ig_E-set"/>
</dbReference>
<gene>
    <name evidence="4" type="ORF">NMOB1V02_LOCUS11480</name>
</gene>
<feature type="domain" description="B box-type" evidence="3">
    <location>
        <begin position="64"/>
        <end position="105"/>
    </location>
</feature>
<protein>
    <recommendedName>
        <fullName evidence="3">B box-type domain-containing protein</fullName>
    </recommendedName>
</protein>
<dbReference type="Pfam" id="PF12126">
    <property type="entry name" value="PML_CC"/>
    <property type="match status" value="1"/>
</dbReference>
<accession>A0A7R9C0R7</accession>
<dbReference type="InterPro" id="IPR047153">
    <property type="entry name" value="TRIM45/56/19-like"/>
</dbReference>
<feature type="non-terminal residue" evidence="4">
    <location>
        <position position="426"/>
    </location>
</feature>
<evidence type="ECO:0000313" key="5">
    <source>
        <dbReference type="Proteomes" id="UP000678499"/>
    </source>
</evidence>
<evidence type="ECO:0000256" key="2">
    <source>
        <dbReference type="SAM" id="MobiDB-lite"/>
    </source>
</evidence>
<dbReference type="SUPFAM" id="SSF81296">
    <property type="entry name" value="E set domains"/>
    <property type="match status" value="1"/>
</dbReference>
<dbReference type="Pfam" id="PF00643">
    <property type="entry name" value="zf-B_box"/>
    <property type="match status" value="1"/>
</dbReference>
<dbReference type="GO" id="GO:0008270">
    <property type="term" value="F:zinc ion binding"/>
    <property type="evidence" value="ECO:0007669"/>
    <property type="project" value="UniProtKB-KW"/>
</dbReference>
<dbReference type="EMBL" id="CAJPEX010006322">
    <property type="protein sequence ID" value="CAG0924023.1"/>
    <property type="molecule type" value="Genomic_DNA"/>
</dbReference>
<proteinExistence type="predicted"/>
<dbReference type="OrthoDB" id="342730at2759"/>
<evidence type="ECO:0000256" key="1">
    <source>
        <dbReference type="PROSITE-ProRule" id="PRU00024"/>
    </source>
</evidence>
<feature type="region of interest" description="Disordered" evidence="2">
    <location>
        <begin position="258"/>
        <end position="277"/>
    </location>
</feature>
<dbReference type="EMBL" id="OA888359">
    <property type="protein sequence ID" value="CAD7283871.1"/>
    <property type="molecule type" value="Genomic_DNA"/>
</dbReference>
<keyword evidence="1" id="KW-0862">Zinc</keyword>
<dbReference type="InterPro" id="IPR000315">
    <property type="entry name" value="Znf_B-box"/>
</dbReference>
<dbReference type="Gene3D" id="3.30.160.60">
    <property type="entry name" value="Classic Zinc Finger"/>
    <property type="match status" value="1"/>
</dbReference>
<dbReference type="SMART" id="SM00336">
    <property type="entry name" value="BBOX"/>
    <property type="match status" value="1"/>
</dbReference>
<dbReference type="Gene3D" id="2.60.40.10">
    <property type="entry name" value="Immunoglobulins"/>
    <property type="match status" value="1"/>
</dbReference>
<dbReference type="Proteomes" id="UP000678499">
    <property type="component" value="Unassembled WGS sequence"/>
</dbReference>
<dbReference type="SMART" id="SM00502">
    <property type="entry name" value="BBC"/>
    <property type="match status" value="1"/>
</dbReference>
<dbReference type="AlphaFoldDB" id="A0A7R9C0R7"/>